<evidence type="ECO:0000313" key="3">
    <source>
        <dbReference type="Proteomes" id="UP001604336"/>
    </source>
</evidence>
<protein>
    <submittedName>
        <fullName evidence="2">Uncharacterized protein</fullName>
    </submittedName>
</protein>
<evidence type="ECO:0000256" key="1">
    <source>
        <dbReference type="SAM" id="MobiDB-lite"/>
    </source>
</evidence>
<accession>A0ABD1TJK0</accession>
<reference evidence="3" key="1">
    <citation type="submission" date="2024-07" db="EMBL/GenBank/DDBJ databases">
        <title>Two chromosome-level genome assemblies of Korean endemic species Abeliophyllum distichum and Forsythia ovata (Oleaceae).</title>
        <authorList>
            <person name="Jang H."/>
        </authorList>
    </citation>
    <scope>NUCLEOTIDE SEQUENCE [LARGE SCALE GENOMIC DNA]</scope>
</reference>
<gene>
    <name evidence="2" type="ORF">Adt_18499</name>
</gene>
<organism evidence="2 3">
    <name type="scientific">Abeliophyllum distichum</name>
    <dbReference type="NCBI Taxonomy" id="126358"/>
    <lineage>
        <taxon>Eukaryota</taxon>
        <taxon>Viridiplantae</taxon>
        <taxon>Streptophyta</taxon>
        <taxon>Embryophyta</taxon>
        <taxon>Tracheophyta</taxon>
        <taxon>Spermatophyta</taxon>
        <taxon>Magnoliopsida</taxon>
        <taxon>eudicotyledons</taxon>
        <taxon>Gunneridae</taxon>
        <taxon>Pentapetalae</taxon>
        <taxon>asterids</taxon>
        <taxon>lamiids</taxon>
        <taxon>Lamiales</taxon>
        <taxon>Oleaceae</taxon>
        <taxon>Forsythieae</taxon>
        <taxon>Abeliophyllum</taxon>
    </lineage>
</organism>
<feature type="region of interest" description="Disordered" evidence="1">
    <location>
        <begin position="1"/>
        <end position="34"/>
    </location>
</feature>
<feature type="compositionally biased region" description="Basic and acidic residues" evidence="1">
    <location>
        <begin position="16"/>
        <end position="28"/>
    </location>
</feature>
<name>A0ABD1TJK0_9LAMI</name>
<proteinExistence type="predicted"/>
<comment type="caution">
    <text evidence="2">The sequence shown here is derived from an EMBL/GenBank/DDBJ whole genome shotgun (WGS) entry which is preliminary data.</text>
</comment>
<feature type="region of interest" description="Disordered" evidence="1">
    <location>
        <begin position="99"/>
        <end position="118"/>
    </location>
</feature>
<dbReference type="EMBL" id="JBFOLK010000005">
    <property type="protein sequence ID" value="KAL2512899.1"/>
    <property type="molecule type" value="Genomic_DNA"/>
</dbReference>
<feature type="compositionally biased region" description="Pro residues" evidence="1">
    <location>
        <begin position="109"/>
        <end position="118"/>
    </location>
</feature>
<dbReference type="AlphaFoldDB" id="A0ABD1TJK0"/>
<sequence length="118" mass="13055">MARPRMRSAHLVGEAPSERTVADSESETHGVGLPPHIYANVDQFETLQTQMTLMMTLLHNQIHVSADDVTSPLVNPAEHTHVQPSQGDLAAPVVDRRVPHPPVQDLVNRPPPHQIFQL</sequence>
<evidence type="ECO:0000313" key="2">
    <source>
        <dbReference type="EMBL" id="KAL2512899.1"/>
    </source>
</evidence>
<keyword evidence="3" id="KW-1185">Reference proteome</keyword>
<dbReference type="Proteomes" id="UP001604336">
    <property type="component" value="Unassembled WGS sequence"/>
</dbReference>